<reference evidence="2 3" key="1">
    <citation type="journal article" date="2014" name="Agronomy (Basel)">
        <title>A Draft Genome Sequence for Ensete ventricosum, the Drought-Tolerant Tree Against Hunger.</title>
        <authorList>
            <person name="Harrison J."/>
            <person name="Moore K.A."/>
            <person name="Paszkiewicz K."/>
            <person name="Jones T."/>
            <person name="Grant M."/>
            <person name="Ambacheew D."/>
            <person name="Muzemil S."/>
            <person name="Studholme D.J."/>
        </authorList>
    </citation>
    <scope>NUCLEOTIDE SEQUENCE [LARGE SCALE GENOMIC DNA]</scope>
</reference>
<evidence type="ECO:0000313" key="2">
    <source>
        <dbReference type="EMBL" id="RRT33469.1"/>
    </source>
</evidence>
<sequence length="211" mass="22671">MTEQTCRANQPTVPLIAAASSMAEPTRRADQPIVPLTVGDWRHGRADATGRRANNAPDSGRLAACHKEGPCRKIVHPVSSPIGQPRSQSQSRAVGSPSGTNRHGVVRTDSRHILEAAHRPRAHPSSSHLVPNDSNRGLFRSSPSSTSLNRGDTDYHLSHSPVGLDDSPTIAEPLRPPINQGGPREHLESIRLGPPMQDPLETRSKAPSIIP</sequence>
<dbReference type="AlphaFoldDB" id="A0A426X1W7"/>
<gene>
    <name evidence="2" type="ORF">B296_00057255</name>
</gene>
<name>A0A426X1W7_ENSVE</name>
<protein>
    <submittedName>
        <fullName evidence="2">Uncharacterized protein</fullName>
    </submittedName>
</protein>
<feature type="compositionally biased region" description="Basic and acidic residues" evidence="1">
    <location>
        <begin position="40"/>
        <end position="50"/>
    </location>
</feature>
<evidence type="ECO:0000313" key="3">
    <source>
        <dbReference type="Proteomes" id="UP000287651"/>
    </source>
</evidence>
<evidence type="ECO:0000256" key="1">
    <source>
        <dbReference type="SAM" id="MobiDB-lite"/>
    </source>
</evidence>
<accession>A0A426X1W7</accession>
<feature type="region of interest" description="Disordered" evidence="1">
    <location>
        <begin position="21"/>
        <end position="61"/>
    </location>
</feature>
<dbReference type="EMBL" id="AMZH03028956">
    <property type="protein sequence ID" value="RRT33469.1"/>
    <property type="molecule type" value="Genomic_DNA"/>
</dbReference>
<feature type="compositionally biased region" description="Polar residues" evidence="1">
    <location>
        <begin position="124"/>
        <end position="150"/>
    </location>
</feature>
<proteinExistence type="predicted"/>
<feature type="compositionally biased region" description="Polar residues" evidence="1">
    <location>
        <begin position="81"/>
        <end position="101"/>
    </location>
</feature>
<feature type="compositionally biased region" description="Basic and acidic residues" evidence="1">
    <location>
        <begin position="106"/>
        <end position="118"/>
    </location>
</feature>
<feature type="region of interest" description="Disordered" evidence="1">
    <location>
        <begin position="73"/>
        <end position="211"/>
    </location>
</feature>
<comment type="caution">
    <text evidence="2">The sequence shown here is derived from an EMBL/GenBank/DDBJ whole genome shotgun (WGS) entry which is preliminary data.</text>
</comment>
<organism evidence="2 3">
    <name type="scientific">Ensete ventricosum</name>
    <name type="common">Abyssinian banana</name>
    <name type="synonym">Musa ensete</name>
    <dbReference type="NCBI Taxonomy" id="4639"/>
    <lineage>
        <taxon>Eukaryota</taxon>
        <taxon>Viridiplantae</taxon>
        <taxon>Streptophyta</taxon>
        <taxon>Embryophyta</taxon>
        <taxon>Tracheophyta</taxon>
        <taxon>Spermatophyta</taxon>
        <taxon>Magnoliopsida</taxon>
        <taxon>Liliopsida</taxon>
        <taxon>Zingiberales</taxon>
        <taxon>Musaceae</taxon>
        <taxon>Ensete</taxon>
    </lineage>
</organism>
<dbReference type="Proteomes" id="UP000287651">
    <property type="component" value="Unassembled WGS sequence"/>
</dbReference>